<gene>
    <name evidence="1" type="ORF">D7044_05540</name>
</gene>
<evidence type="ECO:0000313" key="2">
    <source>
        <dbReference type="Proteomes" id="UP000275865"/>
    </source>
</evidence>
<dbReference type="InterPro" id="IPR038691">
    <property type="entry name" value="ComJ_sf"/>
</dbReference>
<protein>
    <submittedName>
        <fullName evidence="1">Uncharacterized protein</fullName>
    </submittedName>
</protein>
<evidence type="ECO:0000313" key="1">
    <source>
        <dbReference type="EMBL" id="RKN35602.1"/>
    </source>
</evidence>
<name>A0A3A9YEL7_9ACTN</name>
<sequence>MISTELELFAGYCQIHLFDDGSMTDLGDAWTEEAVLDHLAVDTDAMAVGTTVNVNVAVTVEMLEAAPEDDSAEFDHVVEGSLQVRSGRLVVMGCTDYEPEAARFGVAAGLVRVRAARSNLAEADRAGIDSDDDPATTERLRLQVWPGPHADPVVIKRWEPLEA</sequence>
<dbReference type="Proteomes" id="UP000275865">
    <property type="component" value="Unassembled WGS sequence"/>
</dbReference>
<proteinExistence type="predicted"/>
<organism evidence="1 2">
    <name type="scientific">Micromonospora musae</name>
    <dbReference type="NCBI Taxonomy" id="1894970"/>
    <lineage>
        <taxon>Bacteria</taxon>
        <taxon>Bacillati</taxon>
        <taxon>Actinomycetota</taxon>
        <taxon>Actinomycetes</taxon>
        <taxon>Micromonosporales</taxon>
        <taxon>Micromonosporaceae</taxon>
        <taxon>Micromonospora</taxon>
    </lineage>
</organism>
<dbReference type="EMBL" id="RAZT01000002">
    <property type="protein sequence ID" value="RKN35602.1"/>
    <property type="molecule type" value="Genomic_DNA"/>
</dbReference>
<comment type="caution">
    <text evidence="1">The sequence shown here is derived from an EMBL/GenBank/DDBJ whole genome shotgun (WGS) entry which is preliminary data.</text>
</comment>
<dbReference type="Gene3D" id="2.60.34.30">
    <property type="entry name" value="Competence, DNA-entry nuclease inhibitor, ComJ"/>
    <property type="match status" value="1"/>
</dbReference>
<accession>A0A3A9YEL7</accession>
<reference evidence="1 2" key="1">
    <citation type="submission" date="2018-09" db="EMBL/GenBank/DDBJ databases">
        <title>Micromonospora sp. nov. MS1-9, isolated from a root of Musa sp.</title>
        <authorList>
            <person name="Kuncharoen N."/>
            <person name="Kudo T."/>
            <person name="Ohkuma M."/>
            <person name="Yuki M."/>
            <person name="Tanasupawat S."/>
        </authorList>
    </citation>
    <scope>NUCLEOTIDE SEQUENCE [LARGE SCALE GENOMIC DNA]</scope>
    <source>
        <strain evidence="1 2">MS1-9</strain>
    </source>
</reference>
<dbReference type="RefSeq" id="WP_120688172.1">
    <property type="nucleotide sequence ID" value="NZ_RAZT01000002.1"/>
</dbReference>
<dbReference type="AlphaFoldDB" id="A0A3A9YEL7"/>